<keyword evidence="6" id="KW-0472">Membrane</keyword>
<feature type="region of interest" description="Disordered" evidence="11">
    <location>
        <begin position="1"/>
        <end position="104"/>
    </location>
</feature>
<dbReference type="InterPro" id="IPR003599">
    <property type="entry name" value="Ig_sub"/>
</dbReference>
<name>A0AA47M9C9_MERPO</name>
<dbReference type="SUPFAM" id="SSF48726">
    <property type="entry name" value="Immunoglobulin"/>
    <property type="match status" value="1"/>
</dbReference>
<dbReference type="EMBL" id="JAOPHQ010005247">
    <property type="protein sequence ID" value="KAK0136078.1"/>
    <property type="molecule type" value="Genomic_DNA"/>
</dbReference>
<sequence length="608" mass="67628">MVLPGDVTDREGSIMFPYVIQAGNEKRGGSAEEEERRGGSAEEEERRGGSAEEEGRRGGSAEEEERRGGHQEMNQRVRPEEELFKAPVPSSGRQPSRPLTPDSMADLEQVGSEVIVDSSACSTTCGVGLKTQKLCVRNEGGVQPEGGEQEQCRVRRVKCLDAWRCGLTTLTVREGSRLEINCLGEVMQAMGPFSWRVSWRYARGVITSDDRLFSRLEAPSLDRVVLEPTSEKHAGTYRCDVQDWTHRRGKRAYWGVRVLPTGIIDLAYPGSPAHGARTPYQTPPYPTSTIRNLVGSQWTFPVAIPVAIPLLSPRIHTLTLTHTKLNLNLTISNGPSQKPWHADRLRFDLQQSYQIHHQNSLLSAYEHIQSKGFYVSDQEKLIHAFISSRLDYCNGNGLLTGLPQKSIKQLQLIQNAAARVLTRTKRSEHITPVLKSLHWLPVSYRIDFKVLLLVYKSLNGSGPEYMNDILVEYKPSRALRSTDSGQIVKPRVQTKHGEAAFSCYAAQNWNKLPDELKSAPTVNIFKSSCSLWFSLFRSGSNWTHQVLVSLGVSASLAGLTVTGLYWVLVRREPLGAVEEREEPEDAATAAGTGNGATERPLTRKTESD</sequence>
<evidence type="ECO:0000256" key="4">
    <source>
        <dbReference type="ARBA" id="ARBA00022729"/>
    </source>
</evidence>
<keyword evidence="3 13" id="KW-0812">Transmembrane</keyword>
<dbReference type="InterPro" id="IPR007110">
    <property type="entry name" value="Ig-like_dom"/>
</dbReference>
<keyword evidence="7" id="KW-1015">Disulfide bond</keyword>
<feature type="compositionally biased region" description="Basic and acidic residues" evidence="11">
    <location>
        <begin position="24"/>
        <end position="84"/>
    </location>
</feature>
<comment type="function">
    <text evidence="9">Essential fertilization factor required for male fertility. Part of a conserved trimeric sperm complex with the essential fertilization factors IZUMO1 and SPACA6 which bridges sperm and oocyte membranes during fertilization by binding to IZUMO1R/JUNO on the oocyte.</text>
</comment>
<comment type="caution">
    <text evidence="13">The sequence shown here is derived from an EMBL/GenBank/DDBJ whole genome shotgun (WGS) entry which is preliminary data.</text>
</comment>
<protein>
    <recommendedName>
        <fullName evidence="10">Transmembrane protein 81</fullName>
    </recommendedName>
</protein>
<evidence type="ECO:0000256" key="11">
    <source>
        <dbReference type="SAM" id="MobiDB-lite"/>
    </source>
</evidence>
<evidence type="ECO:0000313" key="14">
    <source>
        <dbReference type="Proteomes" id="UP001174136"/>
    </source>
</evidence>
<keyword evidence="5" id="KW-1133">Transmembrane helix</keyword>
<feature type="region of interest" description="Disordered" evidence="11">
    <location>
        <begin position="577"/>
        <end position="608"/>
    </location>
</feature>
<evidence type="ECO:0000256" key="6">
    <source>
        <dbReference type="ARBA" id="ARBA00023136"/>
    </source>
</evidence>
<evidence type="ECO:0000256" key="3">
    <source>
        <dbReference type="ARBA" id="ARBA00022692"/>
    </source>
</evidence>
<reference evidence="13" key="1">
    <citation type="journal article" date="2023" name="Front. Mar. Sci.">
        <title>A new Merluccius polli reference genome to investigate the effects of global change in West African waters.</title>
        <authorList>
            <person name="Mateo J.L."/>
            <person name="Blanco-Fernandez C."/>
            <person name="Garcia-Vazquez E."/>
            <person name="Machado-Schiaffino G."/>
        </authorList>
    </citation>
    <scope>NUCLEOTIDE SEQUENCE</scope>
    <source>
        <strain evidence="13">C29</strain>
        <tissue evidence="13">Fin</tissue>
    </source>
</reference>
<keyword evidence="4" id="KW-0732">Signal</keyword>
<gene>
    <name evidence="13" type="primary">TMEM81</name>
    <name evidence="13" type="ORF">N1851_028030</name>
</gene>
<dbReference type="Proteomes" id="UP001174136">
    <property type="component" value="Unassembled WGS sequence"/>
</dbReference>
<keyword evidence="2" id="KW-1003">Cell membrane</keyword>
<evidence type="ECO:0000256" key="8">
    <source>
        <dbReference type="ARBA" id="ARBA00023319"/>
    </source>
</evidence>
<evidence type="ECO:0000256" key="1">
    <source>
        <dbReference type="ARBA" id="ARBA00004251"/>
    </source>
</evidence>
<evidence type="ECO:0000256" key="2">
    <source>
        <dbReference type="ARBA" id="ARBA00022475"/>
    </source>
</evidence>
<dbReference type="PROSITE" id="PS50835">
    <property type="entry name" value="IG_LIKE"/>
    <property type="match status" value="1"/>
</dbReference>
<dbReference type="PANTHER" id="PTHR35670:SF1">
    <property type="entry name" value="TRANSMEMBRANE PROTEIN 81"/>
    <property type="match status" value="1"/>
</dbReference>
<keyword evidence="8" id="KW-0393">Immunoglobulin domain</keyword>
<proteinExistence type="predicted"/>
<evidence type="ECO:0000259" key="12">
    <source>
        <dbReference type="PROSITE" id="PS50835"/>
    </source>
</evidence>
<comment type="subcellular location">
    <subcellularLocation>
        <location evidence="1">Cell membrane</location>
        <topology evidence="1">Single-pass type I membrane protein</topology>
    </subcellularLocation>
</comment>
<organism evidence="13 14">
    <name type="scientific">Merluccius polli</name>
    <name type="common">Benguela hake</name>
    <name type="synonym">Merluccius cadenati</name>
    <dbReference type="NCBI Taxonomy" id="89951"/>
    <lineage>
        <taxon>Eukaryota</taxon>
        <taxon>Metazoa</taxon>
        <taxon>Chordata</taxon>
        <taxon>Craniata</taxon>
        <taxon>Vertebrata</taxon>
        <taxon>Euteleostomi</taxon>
        <taxon>Actinopterygii</taxon>
        <taxon>Neopterygii</taxon>
        <taxon>Teleostei</taxon>
        <taxon>Neoteleostei</taxon>
        <taxon>Acanthomorphata</taxon>
        <taxon>Zeiogadaria</taxon>
        <taxon>Gadariae</taxon>
        <taxon>Gadiformes</taxon>
        <taxon>Gadoidei</taxon>
        <taxon>Merlucciidae</taxon>
        <taxon>Merluccius</taxon>
    </lineage>
</organism>
<evidence type="ECO:0000256" key="5">
    <source>
        <dbReference type="ARBA" id="ARBA00022989"/>
    </source>
</evidence>
<accession>A0AA47M9C9</accession>
<keyword evidence="14" id="KW-1185">Reference proteome</keyword>
<evidence type="ECO:0000256" key="7">
    <source>
        <dbReference type="ARBA" id="ARBA00023157"/>
    </source>
</evidence>
<feature type="compositionally biased region" description="Low complexity" evidence="11">
    <location>
        <begin position="586"/>
        <end position="597"/>
    </location>
</feature>
<dbReference type="InterPro" id="IPR039293">
    <property type="entry name" value="TMEM81"/>
</dbReference>
<dbReference type="InterPro" id="IPR036179">
    <property type="entry name" value="Ig-like_dom_sf"/>
</dbReference>
<feature type="domain" description="Ig-like" evidence="12">
    <location>
        <begin position="144"/>
        <end position="243"/>
    </location>
</feature>
<evidence type="ECO:0000256" key="9">
    <source>
        <dbReference type="ARBA" id="ARBA00049937"/>
    </source>
</evidence>
<evidence type="ECO:0000256" key="10">
    <source>
        <dbReference type="ARBA" id="ARBA00050022"/>
    </source>
</evidence>
<dbReference type="PANTHER" id="PTHR35670">
    <property type="entry name" value="TRANSMEMBRANE PROTEIN 81"/>
    <property type="match status" value="1"/>
</dbReference>
<evidence type="ECO:0000313" key="13">
    <source>
        <dbReference type="EMBL" id="KAK0136078.1"/>
    </source>
</evidence>
<dbReference type="AlphaFoldDB" id="A0AA47M9C9"/>
<dbReference type="SMART" id="SM00409">
    <property type="entry name" value="IG"/>
    <property type="match status" value="1"/>
</dbReference>
<dbReference type="GO" id="GO:0005886">
    <property type="term" value="C:plasma membrane"/>
    <property type="evidence" value="ECO:0007669"/>
    <property type="project" value="UniProtKB-SubCell"/>
</dbReference>